<evidence type="ECO:0000313" key="2">
    <source>
        <dbReference type="Proteomes" id="UP001319080"/>
    </source>
</evidence>
<dbReference type="InterPro" id="IPR009351">
    <property type="entry name" value="AlkZ-like"/>
</dbReference>
<dbReference type="PANTHER" id="PTHR38479">
    <property type="entry name" value="LMO0824 PROTEIN"/>
    <property type="match status" value="1"/>
</dbReference>
<dbReference type="EMBL" id="JAHESE010000042">
    <property type="protein sequence ID" value="MBT1711862.1"/>
    <property type="molecule type" value="Genomic_DNA"/>
</dbReference>
<sequence length="349" mass="40251">MTVKELIQRRLINQRLASTEFESCVDVVSHFGAMQSQDYAMAKWAVGMRMRTASDLDIEMCVNSGEIIRTHVLRPTWHFVNRNDVRWMMELSAPYVKKATQYYDRQVGLTDEVFKKVWKVIEVELQRDDNLSKEDLMDRLAKRKIDVDNLMATQILIRAELEMRVCSGVRKKNKATYSLFDKKIPQAEKIAKKDSLVKLASVYFNSRSPATVKDFMWWSGLSLSDAKFGISGLGEGLQRASLDGLEYLYFEKTHYQKKKISVLLPAYDEYMVGYSEGRNIAFPPDIDKSLLGNGIFKPIALFDNTIAGTWKKINKDPFVEIQFLDDNKKYNGVKSKLGAFGRFLRKQEK</sequence>
<dbReference type="GO" id="GO:0003677">
    <property type="term" value="F:DNA binding"/>
    <property type="evidence" value="ECO:0007669"/>
    <property type="project" value="UniProtKB-KW"/>
</dbReference>
<dbReference type="Proteomes" id="UP001319080">
    <property type="component" value="Unassembled WGS sequence"/>
</dbReference>
<evidence type="ECO:0000313" key="1">
    <source>
        <dbReference type="EMBL" id="MBT1711862.1"/>
    </source>
</evidence>
<dbReference type="PANTHER" id="PTHR38479:SF2">
    <property type="entry name" value="WINGED HELIX DNA-BINDING DOMAIN-CONTAINING PROTEIN"/>
    <property type="match status" value="1"/>
</dbReference>
<proteinExistence type="predicted"/>
<keyword evidence="2" id="KW-1185">Reference proteome</keyword>
<reference evidence="1 2" key="1">
    <citation type="submission" date="2021-05" db="EMBL/GenBank/DDBJ databases">
        <title>A Polyphasic approach of four new species of the genus Ohtaekwangia: Ohtaekwangia histidinii sp. nov., Ohtaekwangia cretensis sp. nov., Ohtaekwangia indiensis sp. nov., Ohtaekwangia reichenbachii sp. nov. from diverse environment.</title>
        <authorList>
            <person name="Octaviana S."/>
        </authorList>
    </citation>
    <scope>NUCLEOTIDE SEQUENCE [LARGE SCALE GENOMIC DNA]</scope>
    <source>
        <strain evidence="1 2">PWU5</strain>
    </source>
</reference>
<dbReference type="RefSeq" id="WP_254087432.1">
    <property type="nucleotide sequence ID" value="NZ_JAHESE010000042.1"/>
</dbReference>
<comment type="caution">
    <text evidence="1">The sequence shown here is derived from an EMBL/GenBank/DDBJ whole genome shotgun (WGS) entry which is preliminary data.</text>
</comment>
<protein>
    <submittedName>
        <fullName evidence="1">Winged helix DNA-binding domain-containing protein</fullName>
    </submittedName>
</protein>
<keyword evidence="1" id="KW-0238">DNA-binding</keyword>
<gene>
    <name evidence="1" type="ORF">KK062_26710</name>
</gene>
<dbReference type="AlphaFoldDB" id="A0AAP2E515"/>
<dbReference type="Pfam" id="PF06224">
    <property type="entry name" value="AlkZ-like"/>
    <property type="match status" value="1"/>
</dbReference>
<name>A0AAP2E515_9BACT</name>
<organism evidence="1 2">
    <name type="scientific">Dawidia cretensis</name>
    <dbReference type="NCBI Taxonomy" id="2782350"/>
    <lineage>
        <taxon>Bacteria</taxon>
        <taxon>Pseudomonadati</taxon>
        <taxon>Bacteroidota</taxon>
        <taxon>Cytophagia</taxon>
        <taxon>Cytophagales</taxon>
        <taxon>Chryseotaleaceae</taxon>
        <taxon>Dawidia</taxon>
    </lineage>
</organism>
<accession>A0AAP2E515</accession>